<dbReference type="InterPro" id="IPR036225">
    <property type="entry name" value="SRP/SRP_N"/>
</dbReference>
<keyword evidence="2 10" id="KW-0963">Cytoplasm</keyword>
<dbReference type="GO" id="GO:0051301">
    <property type="term" value="P:cell division"/>
    <property type="evidence" value="ECO:0007669"/>
    <property type="project" value="UniProtKB-KW"/>
</dbReference>
<keyword evidence="5 10" id="KW-0342">GTP-binding</keyword>
<feature type="binding site" evidence="10">
    <location>
        <begin position="364"/>
        <end position="371"/>
    </location>
    <ligand>
        <name>GTP</name>
        <dbReference type="ChEBI" id="CHEBI:37565"/>
    </ligand>
</feature>
<dbReference type="SMART" id="SM00382">
    <property type="entry name" value="AAA"/>
    <property type="match status" value="1"/>
</dbReference>
<name>A0A2X0X3G2_9GAMM</name>
<dbReference type="InterPro" id="IPR004390">
    <property type="entry name" value="SR_rcpt_FtsY"/>
</dbReference>
<evidence type="ECO:0000256" key="8">
    <source>
        <dbReference type="ARBA" id="ARBA00048027"/>
    </source>
</evidence>
<dbReference type="GO" id="GO:0006614">
    <property type="term" value="P:SRP-dependent cotranslational protein targeting to membrane"/>
    <property type="evidence" value="ECO:0007669"/>
    <property type="project" value="InterPro"/>
</dbReference>
<feature type="compositionally biased region" description="Polar residues" evidence="11">
    <location>
        <begin position="42"/>
        <end position="58"/>
    </location>
</feature>
<dbReference type="CDD" id="cd17874">
    <property type="entry name" value="FtsY"/>
    <property type="match status" value="1"/>
</dbReference>
<protein>
    <recommendedName>
        <fullName evidence="10">Signal recognition particle receptor FtsY</fullName>
        <shortName evidence="10">SRP receptor</shortName>
        <ecNumber evidence="10">3.6.5.4</ecNumber>
    </recommendedName>
</protein>
<dbReference type="OrthoDB" id="9804720at2"/>
<evidence type="ECO:0000259" key="12">
    <source>
        <dbReference type="PROSITE" id="PS00300"/>
    </source>
</evidence>
<evidence type="ECO:0000256" key="3">
    <source>
        <dbReference type="ARBA" id="ARBA00022741"/>
    </source>
</evidence>
<dbReference type="RefSeq" id="WP_113743312.1">
    <property type="nucleotide sequence ID" value="NZ_UAPU01000007.1"/>
</dbReference>
<dbReference type="InterPro" id="IPR003593">
    <property type="entry name" value="AAA+_ATPase"/>
</dbReference>
<comment type="subunit">
    <text evidence="10">Part of the signal recognition particle protein translocation system, which is composed of SRP and FtsY. SRP is a ribonucleoprotein composed of Ffh and a 4.5S RNA molecule.</text>
</comment>
<dbReference type="EC" id="3.6.5.4" evidence="10"/>
<evidence type="ECO:0000256" key="2">
    <source>
        <dbReference type="ARBA" id="ARBA00022490"/>
    </source>
</evidence>
<feature type="compositionally biased region" description="Basic and acidic residues" evidence="11">
    <location>
        <begin position="110"/>
        <end position="143"/>
    </location>
</feature>
<dbReference type="AlphaFoldDB" id="A0A2X0X3G2"/>
<dbReference type="GO" id="GO:0003924">
    <property type="term" value="F:GTPase activity"/>
    <property type="evidence" value="ECO:0007669"/>
    <property type="project" value="UniProtKB-UniRule"/>
</dbReference>
<dbReference type="NCBIfam" id="TIGR00064">
    <property type="entry name" value="ftsY"/>
    <property type="match status" value="1"/>
</dbReference>
<feature type="compositionally biased region" description="Polar residues" evidence="11">
    <location>
        <begin position="17"/>
        <end position="26"/>
    </location>
</feature>
<keyword evidence="6 10" id="KW-0472">Membrane</keyword>
<keyword evidence="14" id="KW-1185">Reference proteome</keyword>
<dbReference type="PROSITE" id="PS00300">
    <property type="entry name" value="SRP54"/>
    <property type="match status" value="1"/>
</dbReference>
<dbReference type="GO" id="GO:0005737">
    <property type="term" value="C:cytoplasm"/>
    <property type="evidence" value="ECO:0007669"/>
    <property type="project" value="UniProtKB-SubCell"/>
</dbReference>
<comment type="similarity">
    <text evidence="10">Belongs to the GTP-binding SRP family. FtsY subfamily.</text>
</comment>
<keyword evidence="3 10" id="KW-0547">Nucleotide-binding</keyword>
<dbReference type="HAMAP" id="MF_00920">
    <property type="entry name" value="FtsY"/>
    <property type="match status" value="1"/>
</dbReference>
<comment type="catalytic activity">
    <reaction evidence="8 10">
        <text>GTP + H2O = GDP + phosphate + H(+)</text>
        <dbReference type="Rhea" id="RHEA:19669"/>
        <dbReference type="ChEBI" id="CHEBI:15377"/>
        <dbReference type="ChEBI" id="CHEBI:15378"/>
        <dbReference type="ChEBI" id="CHEBI:37565"/>
        <dbReference type="ChEBI" id="CHEBI:43474"/>
        <dbReference type="ChEBI" id="CHEBI:58189"/>
        <dbReference type="EC" id="3.6.5.4"/>
    </reaction>
</comment>
<dbReference type="Pfam" id="PF02881">
    <property type="entry name" value="SRP54_N"/>
    <property type="match status" value="1"/>
</dbReference>
<dbReference type="SMART" id="SM00962">
    <property type="entry name" value="SRP54"/>
    <property type="match status" value="1"/>
</dbReference>
<comment type="subcellular location">
    <subcellularLocation>
        <location evidence="10">Cell membrane</location>
        <topology evidence="10">Peripheral membrane protein</topology>
        <orientation evidence="10">Cytoplasmic side</orientation>
    </subcellularLocation>
    <subcellularLocation>
        <location evidence="10">Cytoplasm</location>
    </subcellularLocation>
</comment>
<dbReference type="InterPro" id="IPR042101">
    <property type="entry name" value="SRP54_N_sf"/>
</dbReference>
<evidence type="ECO:0000313" key="14">
    <source>
        <dbReference type="Proteomes" id="UP000250086"/>
    </source>
</evidence>
<feature type="binding site" evidence="10">
    <location>
        <begin position="446"/>
        <end position="450"/>
    </location>
    <ligand>
        <name>GTP</name>
        <dbReference type="ChEBI" id="CHEBI:37565"/>
    </ligand>
</feature>
<dbReference type="Proteomes" id="UP000250086">
    <property type="component" value="Unassembled WGS sequence"/>
</dbReference>
<dbReference type="GO" id="GO:0005525">
    <property type="term" value="F:GTP binding"/>
    <property type="evidence" value="ECO:0007669"/>
    <property type="project" value="UniProtKB-UniRule"/>
</dbReference>
<feature type="domain" description="SRP54-type proteins GTP-binding" evidence="12">
    <location>
        <begin position="531"/>
        <end position="544"/>
    </location>
</feature>
<feature type="region of interest" description="Disordered" evidence="11">
    <location>
        <begin position="110"/>
        <end position="253"/>
    </location>
</feature>
<accession>A0A2X0X3G2</accession>
<evidence type="ECO:0000256" key="5">
    <source>
        <dbReference type="ARBA" id="ARBA00023134"/>
    </source>
</evidence>
<feature type="region of interest" description="Disordered" evidence="11">
    <location>
        <begin position="12"/>
        <end position="74"/>
    </location>
</feature>
<keyword evidence="13" id="KW-0132">Cell division</keyword>
<feature type="compositionally biased region" description="Basic and acidic residues" evidence="11">
    <location>
        <begin position="164"/>
        <end position="187"/>
    </location>
</feature>
<keyword evidence="13" id="KW-0131">Cell cycle</keyword>
<dbReference type="EMBL" id="UAPV01000001">
    <property type="protein sequence ID" value="SPT69127.1"/>
    <property type="molecule type" value="Genomic_DNA"/>
</dbReference>
<dbReference type="FunFam" id="1.20.120.140:FF:000002">
    <property type="entry name" value="Signal recognition particle receptor FtsY"/>
    <property type="match status" value="1"/>
</dbReference>
<dbReference type="Gene3D" id="1.20.120.140">
    <property type="entry name" value="Signal recognition particle SRP54, nucleotide-binding domain"/>
    <property type="match status" value="1"/>
</dbReference>
<feature type="binding site" evidence="10">
    <location>
        <begin position="510"/>
        <end position="513"/>
    </location>
    <ligand>
        <name>GTP</name>
        <dbReference type="ChEBI" id="CHEBI:37565"/>
    </ligand>
</feature>
<evidence type="ECO:0000256" key="11">
    <source>
        <dbReference type="SAM" id="MobiDB-lite"/>
    </source>
</evidence>
<dbReference type="InterPro" id="IPR000897">
    <property type="entry name" value="SRP54_GTPase_dom"/>
</dbReference>
<evidence type="ECO:0000256" key="9">
    <source>
        <dbReference type="ARBA" id="ARBA00053570"/>
    </source>
</evidence>
<organism evidence="13 14">
    <name type="scientific">Anaerobiospirillum thomasii</name>
    <dbReference type="NCBI Taxonomy" id="179995"/>
    <lineage>
        <taxon>Bacteria</taxon>
        <taxon>Pseudomonadati</taxon>
        <taxon>Pseudomonadota</taxon>
        <taxon>Gammaproteobacteria</taxon>
        <taxon>Aeromonadales</taxon>
        <taxon>Succinivibrionaceae</taxon>
        <taxon>Anaerobiospirillum</taxon>
    </lineage>
</organism>
<dbReference type="FunFam" id="3.40.50.300:FF:000053">
    <property type="entry name" value="Signal recognition particle receptor FtsY"/>
    <property type="match status" value="1"/>
</dbReference>
<dbReference type="SUPFAM" id="SSF52540">
    <property type="entry name" value="P-loop containing nucleoside triphosphate hydrolases"/>
    <property type="match status" value="1"/>
</dbReference>
<evidence type="ECO:0000256" key="1">
    <source>
        <dbReference type="ARBA" id="ARBA00022475"/>
    </source>
</evidence>
<feature type="compositionally biased region" description="Basic and acidic residues" evidence="11">
    <location>
        <begin position="215"/>
        <end position="227"/>
    </location>
</feature>
<dbReference type="Gene3D" id="3.40.50.300">
    <property type="entry name" value="P-loop containing nucleotide triphosphate hydrolases"/>
    <property type="match status" value="1"/>
</dbReference>
<dbReference type="PANTHER" id="PTHR43134:SF1">
    <property type="entry name" value="SIGNAL RECOGNITION PARTICLE RECEPTOR SUBUNIT ALPHA"/>
    <property type="match status" value="1"/>
</dbReference>
<proteinExistence type="inferred from homology"/>
<keyword evidence="7 10" id="KW-0675">Receptor</keyword>
<dbReference type="InterPro" id="IPR027417">
    <property type="entry name" value="P-loop_NTPase"/>
</dbReference>
<dbReference type="GO" id="GO:0005886">
    <property type="term" value="C:plasma membrane"/>
    <property type="evidence" value="ECO:0007669"/>
    <property type="project" value="UniProtKB-SubCell"/>
</dbReference>
<dbReference type="Pfam" id="PF00448">
    <property type="entry name" value="SRP54"/>
    <property type="match status" value="1"/>
</dbReference>
<dbReference type="SMART" id="SM00963">
    <property type="entry name" value="SRP54_N"/>
    <property type="match status" value="1"/>
</dbReference>
<evidence type="ECO:0000256" key="4">
    <source>
        <dbReference type="ARBA" id="ARBA00022801"/>
    </source>
</evidence>
<dbReference type="GO" id="GO:0005047">
    <property type="term" value="F:signal recognition particle binding"/>
    <property type="evidence" value="ECO:0007669"/>
    <property type="project" value="TreeGrafter"/>
</dbReference>
<dbReference type="InterPro" id="IPR013822">
    <property type="entry name" value="Signal_recog_particl_SRP54_hlx"/>
</dbReference>
<reference evidence="13 14" key="1">
    <citation type="submission" date="2018-06" db="EMBL/GenBank/DDBJ databases">
        <authorList>
            <consortium name="Pathogen Informatics"/>
            <person name="Doyle S."/>
        </authorList>
    </citation>
    <scope>NUCLEOTIDE SEQUENCE [LARGE SCALE GENOMIC DNA]</scope>
    <source>
        <strain evidence="13 14">NCTC13093</strain>
    </source>
</reference>
<evidence type="ECO:0000256" key="7">
    <source>
        <dbReference type="ARBA" id="ARBA00023170"/>
    </source>
</evidence>
<evidence type="ECO:0000313" key="13">
    <source>
        <dbReference type="EMBL" id="SPT69127.1"/>
    </source>
</evidence>
<gene>
    <name evidence="10 13" type="primary">ftsY</name>
    <name evidence="13" type="ORF">NCTC13093_00490</name>
</gene>
<feature type="compositionally biased region" description="Acidic residues" evidence="11">
    <location>
        <begin position="205"/>
        <end position="214"/>
    </location>
</feature>
<dbReference type="PANTHER" id="PTHR43134">
    <property type="entry name" value="SIGNAL RECOGNITION PARTICLE RECEPTOR SUBUNIT ALPHA"/>
    <property type="match status" value="1"/>
</dbReference>
<keyword evidence="1 10" id="KW-1003">Cell membrane</keyword>
<comment type="function">
    <text evidence="9 10">Involved in targeting and insertion of nascent membrane proteins into the cytoplasmic membrane. Acts as a receptor for the complex formed by the signal recognition particle (SRP) and the ribosome-nascent chain (RNC). Interaction with SRP-RNC leads to the transfer of the RNC complex to the Sec translocase for insertion into the membrane, the hydrolysis of GTP by both Ffh and FtsY, and the dissociation of the SRP-FtsY complex into the individual components.</text>
</comment>
<sequence>MGLFSFFKKKDKKTQTVDENLNQENLSADEGTAQDDKAVSYDTDTSADNTGVAQSSEQKTVEDGKNLQADDSDDKEISKFTQEHAAFENVELVAQSIEEKDHDLKVSFNDELREHEHSVQHSHTDNYDDKVEIKEDESSKLAEADSAVSEAAIIEILEDEEQTQEIKETQTEDNTDTKDSADIKEIVADNDESVSDVKEPFDTDTAPEDTSSDSDEIKISSDDKQDEKGEEESVAPLAMFSGAGDKSSIAKESEDEVKESFFSRLKKTRDSLAFGISSLIKGRKIDDDLYEELETALLTADLGVDTTFEIIDRLKEESRIKELHDAELLKKNLHRTLCKILEPCAAPLDVESTENTPFVILMVGVNGAGKTTTIGKLAQKYKESGKKVMLAAGDTFRAAAVEQLKEWGKRIEVPVVAQQTGSDSASVLYDALSSARSKGVDVLICDTAGRLQNKDNLMDELKKIVRVMKKIDENVPQEVMLVLDAATGQNAVSQAKIFSEAVNVTGITLTKLDGTAKGGVIFALADKFKIPIRYVGIGEKAKDLREFSVEPFVDALLKEDK</sequence>
<dbReference type="SUPFAM" id="SSF47364">
    <property type="entry name" value="Domain of the SRP/SRP receptor G-proteins"/>
    <property type="match status" value="1"/>
</dbReference>
<evidence type="ECO:0000256" key="6">
    <source>
        <dbReference type="ARBA" id="ARBA00023136"/>
    </source>
</evidence>
<evidence type="ECO:0000256" key="10">
    <source>
        <dbReference type="HAMAP-Rule" id="MF_00920"/>
    </source>
</evidence>
<keyword evidence="4 10" id="KW-0378">Hydrolase</keyword>